<feature type="region of interest" description="Disordered" evidence="1">
    <location>
        <begin position="1"/>
        <end position="66"/>
    </location>
</feature>
<dbReference type="AlphaFoldDB" id="A0A180G3W7"/>
<sequence>MSQNALPLTQIASPARSDDAVDPEILKLTQEMIQAQKEEEKEQAEEKEDEDDDNESIERPEKNPDKIYNELKAEIMLDSCLSFLDSSTDHCMLEDNKSENVEKTPKIQEKPKKNERNEENSPKKTKNLAENSPETTREKSKRRAARQFENDDDEYESEEEDDEAENPAAEYVANFDPEVFDVDPDSGNPLYEFPVPPAGKYTTHEEIHAALRDFALRHGYAIATRRSVPGKSRTWKCD</sequence>
<reference evidence="2" key="2">
    <citation type="submission" date="2016-05" db="EMBL/GenBank/DDBJ databases">
        <title>Comparative analysis highlights variable genome content of wheat rusts and divergence of the mating loci.</title>
        <authorList>
            <person name="Cuomo C.A."/>
            <person name="Bakkeren G."/>
            <person name="Szabo L."/>
            <person name="Khalil H."/>
            <person name="Joly D."/>
            <person name="Goldberg J."/>
            <person name="Young S."/>
            <person name="Zeng Q."/>
            <person name="Fellers J."/>
        </authorList>
    </citation>
    <scope>NUCLEOTIDE SEQUENCE [LARGE SCALE GENOMIC DNA]</scope>
    <source>
        <strain evidence="2">1-1 BBBD Race 1</strain>
    </source>
</reference>
<evidence type="ECO:0000313" key="2">
    <source>
        <dbReference type="EMBL" id="OAV87132.1"/>
    </source>
</evidence>
<keyword evidence="4" id="KW-1185">Reference proteome</keyword>
<dbReference type="EMBL" id="ADAS02000571">
    <property type="protein sequence ID" value="OAV87132.1"/>
    <property type="molecule type" value="Genomic_DNA"/>
</dbReference>
<proteinExistence type="predicted"/>
<feature type="non-terminal residue" evidence="2">
    <location>
        <position position="238"/>
    </location>
</feature>
<evidence type="ECO:0000313" key="4">
    <source>
        <dbReference type="Proteomes" id="UP000005240"/>
    </source>
</evidence>
<dbReference type="VEuPathDB" id="FungiDB:PTTG_29557"/>
<dbReference type="Proteomes" id="UP000005240">
    <property type="component" value="Unassembled WGS sequence"/>
</dbReference>
<dbReference type="EnsemblFungi" id="PTTG_29557-t43_1">
    <property type="protein sequence ID" value="PTTG_29557-t43_1-p1"/>
    <property type="gene ID" value="PTTG_29557"/>
</dbReference>
<reference evidence="2" key="1">
    <citation type="submission" date="2009-11" db="EMBL/GenBank/DDBJ databases">
        <authorList>
            <consortium name="The Broad Institute Genome Sequencing Platform"/>
            <person name="Ward D."/>
            <person name="Feldgarden M."/>
            <person name="Earl A."/>
            <person name="Young S.K."/>
            <person name="Zeng Q."/>
            <person name="Koehrsen M."/>
            <person name="Alvarado L."/>
            <person name="Berlin A."/>
            <person name="Bochicchio J."/>
            <person name="Borenstein D."/>
            <person name="Chapman S.B."/>
            <person name="Chen Z."/>
            <person name="Engels R."/>
            <person name="Freedman E."/>
            <person name="Gellesch M."/>
            <person name="Goldberg J."/>
            <person name="Griggs A."/>
            <person name="Gujja S."/>
            <person name="Heilman E."/>
            <person name="Heiman D."/>
            <person name="Hepburn T."/>
            <person name="Howarth C."/>
            <person name="Jen D."/>
            <person name="Larson L."/>
            <person name="Lewis B."/>
            <person name="Mehta T."/>
            <person name="Park D."/>
            <person name="Pearson M."/>
            <person name="Roberts A."/>
            <person name="Saif S."/>
            <person name="Shea T."/>
            <person name="Shenoy N."/>
            <person name="Sisk P."/>
            <person name="Stolte C."/>
            <person name="Sykes S."/>
            <person name="Thomson T."/>
            <person name="Walk T."/>
            <person name="White J."/>
            <person name="Yandava C."/>
            <person name="Izard J."/>
            <person name="Baranova O.V."/>
            <person name="Blanton J.M."/>
            <person name="Tanner A.C."/>
            <person name="Dewhirst F.E."/>
            <person name="Haas B."/>
            <person name="Nusbaum C."/>
            <person name="Birren B."/>
        </authorList>
    </citation>
    <scope>NUCLEOTIDE SEQUENCE [LARGE SCALE GENOMIC DNA]</scope>
    <source>
        <strain evidence="2">1-1 BBBD Race 1</strain>
    </source>
</reference>
<evidence type="ECO:0000313" key="3">
    <source>
        <dbReference type="EnsemblFungi" id="PTTG_29557-t43_1-p1"/>
    </source>
</evidence>
<organism evidence="2">
    <name type="scientific">Puccinia triticina (isolate 1-1 / race 1 (BBBD))</name>
    <name type="common">Brown leaf rust fungus</name>
    <dbReference type="NCBI Taxonomy" id="630390"/>
    <lineage>
        <taxon>Eukaryota</taxon>
        <taxon>Fungi</taxon>
        <taxon>Dikarya</taxon>
        <taxon>Basidiomycota</taxon>
        <taxon>Pucciniomycotina</taxon>
        <taxon>Pucciniomycetes</taxon>
        <taxon>Pucciniales</taxon>
        <taxon>Pucciniaceae</taxon>
        <taxon>Puccinia</taxon>
    </lineage>
</organism>
<accession>A0A180G3W7</accession>
<feature type="compositionally biased region" description="Acidic residues" evidence="1">
    <location>
        <begin position="41"/>
        <end position="55"/>
    </location>
</feature>
<feature type="compositionally biased region" description="Basic and acidic residues" evidence="1">
    <location>
        <begin position="56"/>
        <end position="66"/>
    </location>
</feature>
<reference evidence="3" key="4">
    <citation type="submission" date="2025-05" db="UniProtKB">
        <authorList>
            <consortium name="EnsemblFungi"/>
        </authorList>
    </citation>
    <scope>IDENTIFICATION</scope>
    <source>
        <strain evidence="3">isolate 1-1 / race 1 (BBBD)</strain>
    </source>
</reference>
<name>A0A180G3W7_PUCT1</name>
<feature type="region of interest" description="Disordered" evidence="1">
    <location>
        <begin position="94"/>
        <end position="168"/>
    </location>
</feature>
<evidence type="ECO:0000256" key="1">
    <source>
        <dbReference type="SAM" id="MobiDB-lite"/>
    </source>
</evidence>
<feature type="compositionally biased region" description="Polar residues" evidence="1">
    <location>
        <begin position="1"/>
        <end position="12"/>
    </location>
</feature>
<feature type="compositionally biased region" description="Acidic residues" evidence="1">
    <location>
        <begin position="150"/>
        <end position="165"/>
    </location>
</feature>
<protein>
    <submittedName>
        <fullName evidence="2 3">Uncharacterized protein</fullName>
    </submittedName>
</protein>
<gene>
    <name evidence="2" type="ORF">PTTG_29557</name>
</gene>
<feature type="compositionally biased region" description="Basic and acidic residues" evidence="1">
    <location>
        <begin position="94"/>
        <end position="122"/>
    </location>
</feature>
<reference evidence="3 4" key="3">
    <citation type="journal article" date="2017" name="G3 (Bethesda)">
        <title>Comparative analysis highlights variable genome content of wheat rusts and divergence of the mating loci.</title>
        <authorList>
            <person name="Cuomo C.A."/>
            <person name="Bakkeren G."/>
            <person name="Khalil H.B."/>
            <person name="Panwar V."/>
            <person name="Joly D."/>
            <person name="Linning R."/>
            <person name="Sakthikumar S."/>
            <person name="Song X."/>
            <person name="Adiconis X."/>
            <person name="Fan L."/>
            <person name="Goldberg J.M."/>
            <person name="Levin J.Z."/>
            <person name="Young S."/>
            <person name="Zeng Q."/>
            <person name="Anikster Y."/>
            <person name="Bruce M."/>
            <person name="Wang M."/>
            <person name="Yin C."/>
            <person name="McCallum B."/>
            <person name="Szabo L.J."/>
            <person name="Hulbert S."/>
            <person name="Chen X."/>
            <person name="Fellers J.P."/>
        </authorList>
    </citation>
    <scope>NUCLEOTIDE SEQUENCE</scope>
    <source>
        <strain evidence="4">Isolate 1-1 / race 1 (BBBD)</strain>
        <strain evidence="3">isolate 1-1 / race 1 (BBBD)</strain>
    </source>
</reference>